<comment type="subcellular location">
    <subcellularLocation>
        <location evidence="1">Membrane</location>
        <topology evidence="1">Multi-pass membrane protein</topology>
    </subcellularLocation>
</comment>
<organism evidence="7 8">
    <name type="scientific">Caenorhabditis nigoni</name>
    <dbReference type="NCBI Taxonomy" id="1611254"/>
    <lineage>
        <taxon>Eukaryota</taxon>
        <taxon>Metazoa</taxon>
        <taxon>Ecdysozoa</taxon>
        <taxon>Nematoda</taxon>
        <taxon>Chromadorea</taxon>
        <taxon>Rhabditida</taxon>
        <taxon>Rhabditina</taxon>
        <taxon>Rhabditomorpha</taxon>
        <taxon>Rhabditoidea</taxon>
        <taxon>Rhabditidae</taxon>
        <taxon>Peloderinae</taxon>
        <taxon>Caenorhabditis</taxon>
    </lineage>
</organism>
<evidence type="ECO:0000256" key="4">
    <source>
        <dbReference type="ARBA" id="ARBA00022989"/>
    </source>
</evidence>
<dbReference type="STRING" id="1611254.A0A2G5UFD5"/>
<dbReference type="Proteomes" id="UP000230233">
    <property type="component" value="Chromosome III"/>
</dbReference>
<evidence type="ECO:0000256" key="5">
    <source>
        <dbReference type="ARBA" id="ARBA00023136"/>
    </source>
</evidence>
<accession>A0A2G5UFD5</accession>
<evidence type="ECO:0000313" key="7">
    <source>
        <dbReference type="EMBL" id="PIC38265.1"/>
    </source>
</evidence>
<dbReference type="AlphaFoldDB" id="A0A2G5UFD5"/>
<dbReference type="InterPro" id="IPR002184">
    <property type="entry name" value="7TM_GPCR_serpentine_rcpt_Srb"/>
</dbReference>
<dbReference type="GO" id="GO:0007606">
    <property type="term" value="P:sensory perception of chemical stimulus"/>
    <property type="evidence" value="ECO:0007669"/>
    <property type="project" value="InterPro"/>
</dbReference>
<evidence type="ECO:0000313" key="8">
    <source>
        <dbReference type="Proteomes" id="UP000230233"/>
    </source>
</evidence>
<protein>
    <submittedName>
        <fullName evidence="7">Uncharacterized protein</fullName>
    </submittedName>
</protein>
<evidence type="ECO:0000256" key="3">
    <source>
        <dbReference type="ARBA" id="ARBA00022692"/>
    </source>
</evidence>
<evidence type="ECO:0000256" key="1">
    <source>
        <dbReference type="ARBA" id="ARBA00004141"/>
    </source>
</evidence>
<evidence type="ECO:0000256" key="2">
    <source>
        <dbReference type="ARBA" id="ARBA00006860"/>
    </source>
</evidence>
<comment type="caution">
    <text evidence="7">The sequence shown here is derived from an EMBL/GenBank/DDBJ whole genome shotgun (WGS) entry which is preliminary data.</text>
</comment>
<dbReference type="GO" id="GO:0004888">
    <property type="term" value="F:transmembrane signaling receptor activity"/>
    <property type="evidence" value="ECO:0007669"/>
    <property type="project" value="InterPro"/>
</dbReference>
<sequence>MIAPTFFPISITFERFLAIKNAKYYERTKVFWGPIITIFLILFCFLIICLVFLNANIVQGSVSFVFIPASVAPRVHLYF</sequence>
<keyword evidence="4 6" id="KW-1133">Transmembrane helix</keyword>
<dbReference type="EMBL" id="PDUG01000003">
    <property type="protein sequence ID" value="PIC38265.1"/>
    <property type="molecule type" value="Genomic_DNA"/>
</dbReference>
<reference evidence="8" key="1">
    <citation type="submission" date="2017-10" db="EMBL/GenBank/DDBJ databases">
        <title>Rapid genome shrinkage in a self-fertile nematode reveals novel sperm competition proteins.</title>
        <authorList>
            <person name="Yin D."/>
            <person name="Schwarz E.M."/>
            <person name="Thomas C.G."/>
            <person name="Felde R.L."/>
            <person name="Korf I.F."/>
            <person name="Cutter A.D."/>
            <person name="Schartner C.M."/>
            <person name="Ralston E.J."/>
            <person name="Meyer B.J."/>
            <person name="Haag E.S."/>
        </authorList>
    </citation>
    <scope>NUCLEOTIDE SEQUENCE [LARGE SCALE GENOMIC DNA]</scope>
    <source>
        <strain evidence="8">JU1422</strain>
    </source>
</reference>
<proteinExistence type="inferred from homology"/>
<keyword evidence="8" id="KW-1185">Reference proteome</keyword>
<name>A0A2G5UFD5_9PELO</name>
<evidence type="ECO:0000256" key="6">
    <source>
        <dbReference type="SAM" id="Phobius"/>
    </source>
</evidence>
<keyword evidence="3 6" id="KW-0812">Transmembrane</keyword>
<keyword evidence="5 6" id="KW-0472">Membrane</keyword>
<dbReference type="Pfam" id="PF02175">
    <property type="entry name" value="7TM_GPCR_Srb"/>
    <property type="match status" value="1"/>
</dbReference>
<dbReference type="PANTHER" id="PTHR31216:SF10">
    <property type="entry name" value="SERPENTINE RECEPTOR CLASS BETA-7"/>
    <property type="match status" value="1"/>
</dbReference>
<dbReference type="GO" id="GO:0016020">
    <property type="term" value="C:membrane"/>
    <property type="evidence" value="ECO:0007669"/>
    <property type="project" value="UniProtKB-SubCell"/>
</dbReference>
<feature type="transmembrane region" description="Helical" evidence="6">
    <location>
        <begin position="31"/>
        <end position="53"/>
    </location>
</feature>
<comment type="similarity">
    <text evidence="2">Belongs to the nematode receptor-like protein srb family.</text>
</comment>
<dbReference type="PANTHER" id="PTHR31216">
    <property type="entry name" value="SERPENTINE RECEPTOR CLASS BETA-1-RELATED-RELATED"/>
    <property type="match status" value="1"/>
</dbReference>
<gene>
    <name evidence="7" type="primary">Cnig_chr_III.g10329</name>
    <name evidence="7" type="ORF">B9Z55_010329</name>
</gene>